<proteinExistence type="predicted"/>
<sequence length="447" mass="49064">MIVNLNTSPIYEAVTSLRIKQSQELPLFAGLTGGSQLNVKQTMANYAAMLKSRTIVQAAIDQIYEGKGASPLYEQLISRITINPAKEADILYITVQSRSPEEAQLFANTLSQNLVSLLANEQGAVREFIGQRLKDSKQELEQAEGLLEKYKRDQKMIGADIQSRAMADKLSALDKMVAENTVNLVTAQAKLGNAERQLAGQNPGLVADNPLIQQYKSKLADSEVELASLLPKYADNHTKVMSLRAAITETRAKLNAEVASVLNSEAASGNPINQTLLQEKIMAEADIAAASAQKKVIGSILANSEKDMASLPAKEQGITRLMRDVQVAQEIYIMLDKRYEEARINEVMQPRDVKVLDAAIAPDLPVKSRKTLILLIGVVLGLFVGTAIAFLLEYNKRPILNDQEAKGLLGLPVLGVIPVFEDINLPRESFGNKVLRLFSLNRFKLKK</sequence>
<protein>
    <submittedName>
        <fullName evidence="4">Tyrosine-protein kinase Wzc</fullName>
        <ecNumber evidence="4">2.7.10.2</ecNumber>
    </submittedName>
</protein>
<keyword evidence="4" id="KW-0808">Transferase</keyword>
<feature type="transmembrane region" description="Helical" evidence="2">
    <location>
        <begin position="372"/>
        <end position="392"/>
    </location>
</feature>
<keyword evidence="1" id="KW-0175">Coiled coil</keyword>
<feature type="coiled-coil region" evidence="1">
    <location>
        <begin position="126"/>
        <end position="153"/>
    </location>
</feature>
<dbReference type="Proteomes" id="UP000049855">
    <property type="component" value="Unassembled WGS sequence"/>
</dbReference>
<feature type="domain" description="Tyrosine-protein kinase G-rich" evidence="3">
    <location>
        <begin position="315"/>
        <end position="391"/>
    </location>
</feature>
<evidence type="ECO:0000313" key="5">
    <source>
        <dbReference type="Proteomes" id="UP000049855"/>
    </source>
</evidence>
<gene>
    <name evidence="4" type="ORF">SpAn4DRAFT_4066</name>
</gene>
<accession>A0A0U1L610</accession>
<dbReference type="Pfam" id="PF13807">
    <property type="entry name" value="GNVR"/>
    <property type="match status" value="1"/>
</dbReference>
<dbReference type="EC" id="2.7.10.2" evidence="4"/>
<evidence type="ECO:0000256" key="2">
    <source>
        <dbReference type="SAM" id="Phobius"/>
    </source>
</evidence>
<dbReference type="AlphaFoldDB" id="A0A0U1L610"/>
<dbReference type="PANTHER" id="PTHR32309:SF13">
    <property type="entry name" value="FERRIC ENTEROBACTIN TRANSPORT PROTEIN FEPE"/>
    <property type="match status" value="1"/>
</dbReference>
<organism evidence="4 5">
    <name type="scientific">Sporomusa ovata</name>
    <dbReference type="NCBI Taxonomy" id="2378"/>
    <lineage>
        <taxon>Bacteria</taxon>
        <taxon>Bacillati</taxon>
        <taxon>Bacillota</taxon>
        <taxon>Negativicutes</taxon>
        <taxon>Selenomonadales</taxon>
        <taxon>Sporomusaceae</taxon>
        <taxon>Sporomusa</taxon>
    </lineage>
</organism>
<dbReference type="PANTHER" id="PTHR32309">
    <property type="entry name" value="TYROSINE-PROTEIN KINASE"/>
    <property type="match status" value="1"/>
</dbReference>
<keyword evidence="2" id="KW-1133">Transmembrane helix</keyword>
<keyword evidence="2" id="KW-0812">Transmembrane</keyword>
<evidence type="ECO:0000256" key="1">
    <source>
        <dbReference type="SAM" id="Coils"/>
    </source>
</evidence>
<dbReference type="InterPro" id="IPR032807">
    <property type="entry name" value="GNVR"/>
</dbReference>
<keyword evidence="2" id="KW-0472">Membrane</keyword>
<dbReference type="EMBL" id="CTRP01000015">
    <property type="protein sequence ID" value="CQR74709.1"/>
    <property type="molecule type" value="Genomic_DNA"/>
</dbReference>
<dbReference type="InterPro" id="IPR050445">
    <property type="entry name" value="Bact_polysacc_biosynth/exp"/>
</dbReference>
<name>A0A0U1L610_9FIRM</name>
<keyword evidence="4" id="KW-0418">Kinase</keyword>
<evidence type="ECO:0000259" key="3">
    <source>
        <dbReference type="Pfam" id="PF13807"/>
    </source>
</evidence>
<reference evidence="5" key="1">
    <citation type="submission" date="2015-03" db="EMBL/GenBank/DDBJ databases">
        <authorList>
            <person name="Nijsse Bart"/>
        </authorList>
    </citation>
    <scope>NUCLEOTIDE SEQUENCE [LARGE SCALE GENOMIC DNA]</scope>
</reference>
<keyword evidence="5" id="KW-1185">Reference proteome</keyword>
<dbReference type="GO" id="GO:0004715">
    <property type="term" value="F:non-membrane spanning protein tyrosine kinase activity"/>
    <property type="evidence" value="ECO:0007669"/>
    <property type="project" value="UniProtKB-EC"/>
</dbReference>
<evidence type="ECO:0000313" key="4">
    <source>
        <dbReference type="EMBL" id="CQR74709.1"/>
    </source>
</evidence>
<dbReference type="GO" id="GO:0005886">
    <property type="term" value="C:plasma membrane"/>
    <property type="evidence" value="ECO:0007669"/>
    <property type="project" value="TreeGrafter"/>
</dbReference>